<keyword evidence="2" id="KW-1185">Reference proteome</keyword>
<dbReference type="EMBL" id="JACXVP010000006">
    <property type="protein sequence ID" value="KAG5600123.1"/>
    <property type="molecule type" value="Genomic_DNA"/>
</dbReference>
<evidence type="ECO:0000313" key="2">
    <source>
        <dbReference type="Proteomes" id="UP000824120"/>
    </source>
</evidence>
<sequence length="157" mass="18485">MHPALVSRRDGFACKNEESAQHRKVVIQNKYGKNRPWCTNTVTSTSGNGNKILFWEDIWKGQMALKNSYPNLFSFCTNPGDDNWSNHEWDISFRRYLNDWKWIDWLNSYKKSTASKALLQSPTQSYGNKLMMVKTLRTDYKKRREQPGCGIEPWKQI</sequence>
<accession>A0A9J5YHC0</accession>
<dbReference type="Proteomes" id="UP000824120">
    <property type="component" value="Chromosome 6"/>
</dbReference>
<evidence type="ECO:0000313" key="1">
    <source>
        <dbReference type="EMBL" id="KAG5600123.1"/>
    </source>
</evidence>
<comment type="caution">
    <text evidence="1">The sequence shown here is derived from an EMBL/GenBank/DDBJ whole genome shotgun (WGS) entry which is preliminary data.</text>
</comment>
<proteinExistence type="predicted"/>
<dbReference type="AlphaFoldDB" id="A0A9J5YHC0"/>
<reference evidence="1 2" key="1">
    <citation type="submission" date="2020-09" db="EMBL/GenBank/DDBJ databases">
        <title>De no assembly of potato wild relative species, Solanum commersonii.</title>
        <authorList>
            <person name="Cho K."/>
        </authorList>
    </citation>
    <scope>NUCLEOTIDE SEQUENCE [LARGE SCALE GENOMIC DNA]</scope>
    <source>
        <strain evidence="1">LZ3.2</strain>
        <tissue evidence="1">Leaf</tissue>
    </source>
</reference>
<protein>
    <submittedName>
        <fullName evidence="1">Uncharacterized protein</fullName>
    </submittedName>
</protein>
<gene>
    <name evidence="1" type="ORF">H5410_031493</name>
</gene>
<name>A0A9J5YHC0_SOLCO</name>
<dbReference type="OrthoDB" id="10399662at2759"/>
<organism evidence="1 2">
    <name type="scientific">Solanum commersonii</name>
    <name type="common">Commerson's wild potato</name>
    <name type="synonym">Commerson's nightshade</name>
    <dbReference type="NCBI Taxonomy" id="4109"/>
    <lineage>
        <taxon>Eukaryota</taxon>
        <taxon>Viridiplantae</taxon>
        <taxon>Streptophyta</taxon>
        <taxon>Embryophyta</taxon>
        <taxon>Tracheophyta</taxon>
        <taxon>Spermatophyta</taxon>
        <taxon>Magnoliopsida</taxon>
        <taxon>eudicotyledons</taxon>
        <taxon>Gunneridae</taxon>
        <taxon>Pentapetalae</taxon>
        <taxon>asterids</taxon>
        <taxon>lamiids</taxon>
        <taxon>Solanales</taxon>
        <taxon>Solanaceae</taxon>
        <taxon>Solanoideae</taxon>
        <taxon>Solaneae</taxon>
        <taxon>Solanum</taxon>
    </lineage>
</organism>